<dbReference type="AlphaFoldDB" id="A0A1F8AD59"/>
<evidence type="ECO:0000313" key="1">
    <source>
        <dbReference type="EMBL" id="OGM49686.1"/>
    </source>
</evidence>
<dbReference type="EMBL" id="LYCR01000007">
    <property type="protein sequence ID" value="OGM49686.1"/>
    <property type="molecule type" value="Genomic_DNA"/>
</dbReference>
<proteinExistence type="predicted"/>
<sequence>MKITAQAAGGLADEDYQVLEAGFSERPDGSGLAVIFQRDLLAEDPWNGDRRTDDYFSNSYCITLGSGETVYGGLEQITFSGNQGTFNFSDIIASTLGTERQLIVDFQVPGHDLRLFQETLKRIVTWGVPSQVPELYGFR</sequence>
<protein>
    <recommendedName>
        <fullName evidence="3">Immunity protein 7</fullName>
    </recommendedName>
</protein>
<comment type="caution">
    <text evidence="1">The sequence shown here is derived from an EMBL/GenBank/DDBJ whole genome shotgun (WGS) entry which is preliminary data.</text>
</comment>
<organism evidence="1 2">
    <name type="scientific">Aspergillus bombycis</name>
    <dbReference type="NCBI Taxonomy" id="109264"/>
    <lineage>
        <taxon>Eukaryota</taxon>
        <taxon>Fungi</taxon>
        <taxon>Dikarya</taxon>
        <taxon>Ascomycota</taxon>
        <taxon>Pezizomycotina</taxon>
        <taxon>Eurotiomycetes</taxon>
        <taxon>Eurotiomycetidae</taxon>
        <taxon>Eurotiales</taxon>
        <taxon>Aspergillaceae</taxon>
        <taxon>Aspergillus</taxon>
    </lineage>
</organism>
<dbReference type="GeneID" id="34445185"/>
<evidence type="ECO:0000313" key="2">
    <source>
        <dbReference type="Proteomes" id="UP000179179"/>
    </source>
</evidence>
<gene>
    <name evidence="1" type="ORF">ABOM_001795</name>
</gene>
<accession>A0A1F8AD59</accession>
<dbReference type="Proteomes" id="UP000179179">
    <property type="component" value="Unassembled WGS sequence"/>
</dbReference>
<dbReference type="RefSeq" id="XP_022393403.1">
    <property type="nucleotide sequence ID" value="XM_022528925.1"/>
</dbReference>
<name>A0A1F8AD59_9EURO</name>
<reference evidence="1 2" key="1">
    <citation type="journal article" date="2016" name="Genome Biol. Evol.">
        <title>Draft genome sequence of an aflatoxigenic Aspergillus species, A. bombycis.</title>
        <authorList>
            <person name="Moore G.G."/>
            <person name="Mack B.M."/>
            <person name="Beltz S.B."/>
            <person name="Gilbert M.K."/>
        </authorList>
    </citation>
    <scope>NUCLEOTIDE SEQUENCE [LARGE SCALE GENOMIC DNA]</scope>
    <source>
        <strain evidence="2">NRRL 26010</strain>
    </source>
</reference>
<dbReference type="OrthoDB" id="4301023at2759"/>
<keyword evidence="2" id="KW-1185">Reference proteome</keyword>
<evidence type="ECO:0008006" key="3">
    <source>
        <dbReference type="Google" id="ProtNLM"/>
    </source>
</evidence>